<feature type="region of interest" description="Disordered" evidence="1">
    <location>
        <begin position="180"/>
        <end position="231"/>
    </location>
</feature>
<dbReference type="WBParaSite" id="ECPE_0001228101-mRNA-1">
    <property type="protein sequence ID" value="ECPE_0001228101-mRNA-1"/>
    <property type="gene ID" value="ECPE_0001228101"/>
</dbReference>
<protein>
    <submittedName>
        <fullName evidence="4">S ribonuclease</fullName>
    </submittedName>
</protein>
<dbReference type="Proteomes" id="UP000272942">
    <property type="component" value="Unassembled WGS sequence"/>
</dbReference>
<gene>
    <name evidence="2" type="ORF">ECPE_LOCUS12245</name>
</gene>
<evidence type="ECO:0000313" key="2">
    <source>
        <dbReference type="EMBL" id="VDP89513.1"/>
    </source>
</evidence>
<proteinExistence type="predicted"/>
<name>A0A183AZ60_9TREM</name>
<evidence type="ECO:0000313" key="3">
    <source>
        <dbReference type="Proteomes" id="UP000272942"/>
    </source>
</evidence>
<dbReference type="AlphaFoldDB" id="A0A183AZ60"/>
<sequence length="290" mass="32115">MSLNKETKQIEQVSRTVAKSLIFCIEHCSIRKLIGGYSNQDDFEVTRQGSVGMARMTGSLDRAKMPPQFIEKVKTPNPRLKKTHEASRGNTGVIGSKHLQSIYNIVEETKQRVPGNGKDNKEDASRVKLQDRVLTKSEDAVINSVMQQVAELNREKLSDDSMVKVLTAVYLDAKSKLAERNRPEPTVNTDITPDASVPQSGTDLSKSNGGTENQSHNMNAKSASPNQPQSIAERKRIQWEKEKGLKPRSVGSGLQTLAPELHGRRLLPCANGSISLEYQAWINPLNNRMG</sequence>
<accession>A0A183AZ60</accession>
<feature type="compositionally biased region" description="Polar residues" evidence="1">
    <location>
        <begin position="186"/>
        <end position="230"/>
    </location>
</feature>
<keyword evidence="3" id="KW-1185">Reference proteome</keyword>
<evidence type="ECO:0000256" key="1">
    <source>
        <dbReference type="SAM" id="MobiDB-lite"/>
    </source>
</evidence>
<reference evidence="2 3" key="2">
    <citation type="submission" date="2018-11" db="EMBL/GenBank/DDBJ databases">
        <authorList>
            <consortium name="Pathogen Informatics"/>
        </authorList>
    </citation>
    <scope>NUCLEOTIDE SEQUENCE [LARGE SCALE GENOMIC DNA]</scope>
    <source>
        <strain evidence="2 3">Egypt</strain>
    </source>
</reference>
<evidence type="ECO:0000313" key="4">
    <source>
        <dbReference type="WBParaSite" id="ECPE_0001228101-mRNA-1"/>
    </source>
</evidence>
<reference evidence="4" key="1">
    <citation type="submission" date="2016-06" db="UniProtKB">
        <authorList>
            <consortium name="WormBaseParasite"/>
        </authorList>
    </citation>
    <scope>IDENTIFICATION</scope>
</reference>
<dbReference type="EMBL" id="UZAN01052475">
    <property type="protein sequence ID" value="VDP89513.1"/>
    <property type="molecule type" value="Genomic_DNA"/>
</dbReference>
<dbReference type="OrthoDB" id="6266434at2759"/>
<organism evidence="4">
    <name type="scientific">Echinostoma caproni</name>
    <dbReference type="NCBI Taxonomy" id="27848"/>
    <lineage>
        <taxon>Eukaryota</taxon>
        <taxon>Metazoa</taxon>
        <taxon>Spiralia</taxon>
        <taxon>Lophotrochozoa</taxon>
        <taxon>Platyhelminthes</taxon>
        <taxon>Trematoda</taxon>
        <taxon>Digenea</taxon>
        <taxon>Plagiorchiida</taxon>
        <taxon>Echinostomata</taxon>
        <taxon>Echinostomatoidea</taxon>
        <taxon>Echinostomatidae</taxon>
        <taxon>Echinostoma</taxon>
    </lineage>
</organism>